<evidence type="ECO:0000313" key="2">
    <source>
        <dbReference type="Proteomes" id="UP000037020"/>
    </source>
</evidence>
<dbReference type="Proteomes" id="UP000037020">
    <property type="component" value="Unassembled WGS sequence"/>
</dbReference>
<organism evidence="1 2">
    <name type="scientific">Streptomyces varsoviensis</name>
    <dbReference type="NCBI Taxonomy" id="67373"/>
    <lineage>
        <taxon>Bacteria</taxon>
        <taxon>Bacillati</taxon>
        <taxon>Actinomycetota</taxon>
        <taxon>Actinomycetes</taxon>
        <taxon>Kitasatosporales</taxon>
        <taxon>Streptomycetaceae</taxon>
        <taxon>Streptomyces</taxon>
    </lineage>
</organism>
<name>A0ABR5IVU6_9ACTN</name>
<gene>
    <name evidence="1" type="ORF">ADK38_37610</name>
</gene>
<proteinExistence type="predicted"/>
<feature type="non-terminal residue" evidence="1">
    <location>
        <position position="161"/>
    </location>
</feature>
<reference evidence="1 2" key="1">
    <citation type="submission" date="2015-07" db="EMBL/GenBank/DDBJ databases">
        <authorList>
            <person name="Ju K.-S."/>
            <person name="Doroghazi J.R."/>
            <person name="Metcalf W.W."/>
        </authorList>
    </citation>
    <scope>NUCLEOTIDE SEQUENCE [LARGE SCALE GENOMIC DNA]</scope>
    <source>
        <strain evidence="1 2">NRRL B-3589</strain>
    </source>
</reference>
<comment type="caution">
    <text evidence="1">The sequence shown here is derived from an EMBL/GenBank/DDBJ whole genome shotgun (WGS) entry which is preliminary data.</text>
</comment>
<keyword evidence="2" id="KW-1185">Reference proteome</keyword>
<dbReference type="EMBL" id="LGUT01003526">
    <property type="protein sequence ID" value="KOG85276.1"/>
    <property type="molecule type" value="Genomic_DNA"/>
</dbReference>
<sequence>MAHTGNDGKRPTARHLLRREVPSTVAVLADERDFAAMRRYETFAFDDHTAYLRQMEALLRTLAARGVHITVALFDPVGYEEYCAHARLDPDAPASRTRYTAHLAAAGGTVPYEGQPIDRLLPHLIETAERQATWEYASGLLSRSGQCREHCGEARADEAFA</sequence>
<evidence type="ECO:0000313" key="1">
    <source>
        <dbReference type="EMBL" id="KOG85276.1"/>
    </source>
</evidence>
<accession>A0ABR5IVU6</accession>
<protein>
    <submittedName>
        <fullName evidence="1">Uncharacterized protein</fullName>
    </submittedName>
</protein>